<dbReference type="Gene3D" id="3.10.180.10">
    <property type="entry name" value="2,3-Dihydroxybiphenyl 1,2-Dioxygenase, domain 1"/>
    <property type="match status" value="1"/>
</dbReference>
<dbReference type="PROSITE" id="PS51819">
    <property type="entry name" value="VOC"/>
    <property type="match status" value="1"/>
</dbReference>
<dbReference type="AlphaFoldDB" id="A0A3D9UX33"/>
<reference evidence="2 3" key="1">
    <citation type="submission" date="2018-08" db="EMBL/GenBank/DDBJ databases">
        <title>Sequencing the genomes of 1000 actinobacteria strains.</title>
        <authorList>
            <person name="Klenk H.-P."/>
        </authorList>
    </citation>
    <scope>NUCLEOTIDE SEQUENCE [LARGE SCALE GENOMIC DNA]</scope>
    <source>
        <strain evidence="2 3">DSM 22967</strain>
    </source>
</reference>
<dbReference type="SUPFAM" id="SSF54593">
    <property type="entry name" value="Glyoxalase/Bleomycin resistance protein/Dihydroxybiphenyl dioxygenase"/>
    <property type="match status" value="1"/>
</dbReference>
<dbReference type="Proteomes" id="UP000256253">
    <property type="component" value="Unassembled WGS sequence"/>
</dbReference>
<gene>
    <name evidence="2" type="ORF">DFJ65_0288</name>
</gene>
<feature type="domain" description="VOC" evidence="1">
    <location>
        <begin position="6"/>
        <end position="136"/>
    </location>
</feature>
<keyword evidence="2" id="KW-0223">Dioxygenase</keyword>
<dbReference type="RefSeq" id="WP_115921476.1">
    <property type="nucleotide sequence ID" value="NZ_QTUA01000001.1"/>
</dbReference>
<proteinExistence type="predicted"/>
<dbReference type="InterPro" id="IPR041581">
    <property type="entry name" value="Glyoxalase_6"/>
</dbReference>
<name>A0A3D9UX33_9MICO</name>
<dbReference type="PANTHER" id="PTHR35908:SF1">
    <property type="entry name" value="CONSERVED PROTEIN"/>
    <property type="match status" value="1"/>
</dbReference>
<dbReference type="OrthoDB" id="1645442at2"/>
<dbReference type="PANTHER" id="PTHR35908">
    <property type="entry name" value="HYPOTHETICAL FUSION PROTEIN"/>
    <property type="match status" value="1"/>
</dbReference>
<dbReference type="EMBL" id="QTUA01000001">
    <property type="protein sequence ID" value="REF29351.1"/>
    <property type="molecule type" value="Genomic_DNA"/>
</dbReference>
<evidence type="ECO:0000313" key="3">
    <source>
        <dbReference type="Proteomes" id="UP000256253"/>
    </source>
</evidence>
<evidence type="ECO:0000259" key="1">
    <source>
        <dbReference type="PROSITE" id="PS51819"/>
    </source>
</evidence>
<sequence length="136" mass="15281">MADHPVLLHTAIDTRDCRGLAEFYRQLLGVRYREGDEPPTDGPDDADWLVLVDDAGNRVMAIQQKADTTAPTWPSEQVPMQLHQDFAVTSVEELERHRARAEQLGAKVLHDRSQDGEEPLYVIADPAGHPFCLLVR</sequence>
<keyword evidence="2" id="KW-0560">Oxidoreductase</keyword>
<keyword evidence="3" id="KW-1185">Reference proteome</keyword>
<accession>A0A3D9UX33</accession>
<comment type="caution">
    <text evidence="2">The sequence shown here is derived from an EMBL/GenBank/DDBJ whole genome shotgun (WGS) entry which is preliminary data.</text>
</comment>
<dbReference type="InterPro" id="IPR037523">
    <property type="entry name" value="VOC_core"/>
</dbReference>
<dbReference type="Pfam" id="PF18029">
    <property type="entry name" value="Glyoxalase_6"/>
    <property type="match status" value="1"/>
</dbReference>
<organism evidence="2 3">
    <name type="scientific">Calidifontibacter indicus</name>
    <dbReference type="NCBI Taxonomy" id="419650"/>
    <lineage>
        <taxon>Bacteria</taxon>
        <taxon>Bacillati</taxon>
        <taxon>Actinomycetota</taxon>
        <taxon>Actinomycetes</taxon>
        <taxon>Micrococcales</taxon>
        <taxon>Dermacoccaceae</taxon>
        <taxon>Calidifontibacter</taxon>
    </lineage>
</organism>
<protein>
    <submittedName>
        <fullName evidence="2">Glyoxalase/bleomycin resistance protein/dioxygenase superfamily protein</fullName>
    </submittedName>
</protein>
<dbReference type="InterPro" id="IPR029068">
    <property type="entry name" value="Glyas_Bleomycin-R_OHBP_Dase"/>
</dbReference>
<dbReference type="CDD" id="cd06587">
    <property type="entry name" value="VOC"/>
    <property type="match status" value="1"/>
</dbReference>
<evidence type="ECO:0000313" key="2">
    <source>
        <dbReference type="EMBL" id="REF29351.1"/>
    </source>
</evidence>
<dbReference type="GO" id="GO:0051213">
    <property type="term" value="F:dioxygenase activity"/>
    <property type="evidence" value="ECO:0007669"/>
    <property type="project" value="UniProtKB-KW"/>
</dbReference>